<keyword evidence="10" id="KW-1185">Reference proteome</keyword>
<evidence type="ECO:0000313" key="10">
    <source>
        <dbReference type="Proteomes" id="UP001528672"/>
    </source>
</evidence>
<dbReference type="InterPro" id="IPR004089">
    <property type="entry name" value="MCPsignal_dom"/>
</dbReference>
<evidence type="ECO:0000256" key="1">
    <source>
        <dbReference type="ARBA" id="ARBA00022481"/>
    </source>
</evidence>
<dbReference type="Proteomes" id="UP001528672">
    <property type="component" value="Unassembled WGS sequence"/>
</dbReference>
<feature type="domain" description="Methyl-accepting transducer" evidence="7">
    <location>
        <begin position="268"/>
        <end position="497"/>
    </location>
</feature>
<keyword evidence="6" id="KW-1133">Transmembrane helix</keyword>
<dbReference type="SMART" id="SM00283">
    <property type="entry name" value="MA"/>
    <property type="match status" value="1"/>
</dbReference>
<keyword evidence="1" id="KW-0488">Methylation</keyword>
<dbReference type="InterPro" id="IPR051310">
    <property type="entry name" value="MCP_chemotaxis"/>
</dbReference>
<dbReference type="Gene3D" id="1.10.287.950">
    <property type="entry name" value="Methyl-accepting chemotaxis protein"/>
    <property type="match status" value="1"/>
</dbReference>
<dbReference type="InterPro" id="IPR024478">
    <property type="entry name" value="HlyB_4HB_MCP"/>
</dbReference>
<comment type="caution">
    <text evidence="9">The sequence shown here is derived from an EMBL/GenBank/DDBJ whole genome shotgun (WGS) entry which is preliminary data.</text>
</comment>
<keyword evidence="6" id="KW-0472">Membrane</keyword>
<feature type="transmembrane region" description="Helical" evidence="6">
    <location>
        <begin position="186"/>
        <end position="210"/>
    </location>
</feature>
<dbReference type="PROSITE" id="PS50111">
    <property type="entry name" value="CHEMOTAXIS_TRANSDUC_2"/>
    <property type="match status" value="1"/>
</dbReference>
<evidence type="ECO:0000313" key="9">
    <source>
        <dbReference type="EMBL" id="MDD0814762.1"/>
    </source>
</evidence>
<dbReference type="RefSeq" id="WP_273926434.1">
    <property type="nucleotide sequence ID" value="NZ_JAQSIO010000003.1"/>
</dbReference>
<name>A0ABT5MDV7_9BURK</name>
<proteinExistence type="inferred from homology"/>
<dbReference type="PROSITE" id="PS50885">
    <property type="entry name" value="HAMP"/>
    <property type="match status" value="1"/>
</dbReference>
<evidence type="ECO:0000256" key="2">
    <source>
        <dbReference type="ARBA" id="ARBA00029447"/>
    </source>
</evidence>
<dbReference type="PANTHER" id="PTHR43531">
    <property type="entry name" value="PROTEIN ICFG"/>
    <property type="match status" value="1"/>
</dbReference>
<feature type="coiled-coil region" evidence="4">
    <location>
        <begin position="468"/>
        <end position="506"/>
    </location>
</feature>
<evidence type="ECO:0000259" key="7">
    <source>
        <dbReference type="PROSITE" id="PS50111"/>
    </source>
</evidence>
<feature type="domain" description="HAMP" evidence="8">
    <location>
        <begin position="211"/>
        <end position="263"/>
    </location>
</feature>
<dbReference type="CDD" id="cd11386">
    <property type="entry name" value="MCP_signal"/>
    <property type="match status" value="1"/>
</dbReference>
<dbReference type="InterPro" id="IPR004090">
    <property type="entry name" value="Chemotax_Me-accpt_rcpt"/>
</dbReference>
<comment type="similarity">
    <text evidence="2">Belongs to the methyl-accepting chemotaxis (MCP) protein family.</text>
</comment>
<feature type="region of interest" description="Disordered" evidence="5">
    <location>
        <begin position="273"/>
        <end position="294"/>
    </location>
</feature>
<dbReference type="Pfam" id="PF12729">
    <property type="entry name" value="4HB_MCP_1"/>
    <property type="match status" value="1"/>
</dbReference>
<evidence type="ECO:0000256" key="6">
    <source>
        <dbReference type="SAM" id="Phobius"/>
    </source>
</evidence>
<dbReference type="Pfam" id="PF00015">
    <property type="entry name" value="MCPsignal"/>
    <property type="match status" value="1"/>
</dbReference>
<dbReference type="InterPro" id="IPR003660">
    <property type="entry name" value="HAMP_dom"/>
</dbReference>
<protein>
    <submittedName>
        <fullName evidence="9">Methyl-accepting chemotaxis protein</fullName>
    </submittedName>
</protein>
<dbReference type="PRINTS" id="PR00260">
    <property type="entry name" value="CHEMTRNSDUCR"/>
</dbReference>
<keyword evidence="4" id="KW-0175">Coiled coil</keyword>
<dbReference type="SUPFAM" id="SSF58104">
    <property type="entry name" value="Methyl-accepting chemotaxis protein (MCP) signaling domain"/>
    <property type="match status" value="1"/>
</dbReference>
<sequence>MNQFKISTRLTFLIGMLLILLTGIGWMGRHGLVSANQALKTIYEDRVVCLKQLGDIDYLMPRLRVLAMDMLVNPSPDNIDKRSHEIKQDMAQAFRIWDEYKSTYLTPEEAKLAQAYEQSQKKYWEEGIRPTVEAVQAGNLPLARTLYQDRISPTAAALREDAARLFQLQLDVAQSEYDAQVTRYQWIQYGSTALIVVGVSLAVVLSALLLHSMGQSLKLAIGHAHAVAQGDLHTAIPVQGKDEASQVLAALQDMQSSLRSVVSRVRQGSESVANASAEISQGNHDLSARTEQQASALQQTAASMASLSSTVQQNADSAHQASQLAREASDVALQGGHVVRQVVDTMKDINDASRQIHDIIGVIDSIAFQTNILALNAAVEAARAGEQGRGFAVVASEVRALAGRSAAAAKAITTLISASVARVEQGSTLVDVAGSTMQNVVQAIQQVSTMVEKISAASTAQSTGVAQVGQAVQQMDQATQQNAALVEEIAAAAASLKAQAQQLVDTMAVFKSA</sequence>
<dbReference type="EMBL" id="JAQSIO010000003">
    <property type="protein sequence ID" value="MDD0814762.1"/>
    <property type="molecule type" value="Genomic_DNA"/>
</dbReference>
<keyword evidence="6" id="KW-0812">Transmembrane</keyword>
<evidence type="ECO:0000256" key="3">
    <source>
        <dbReference type="PROSITE-ProRule" id="PRU00284"/>
    </source>
</evidence>
<organism evidence="9 10">
    <name type="scientific">Curvibacter microcysteis</name>
    <dbReference type="NCBI Taxonomy" id="3026419"/>
    <lineage>
        <taxon>Bacteria</taxon>
        <taxon>Pseudomonadati</taxon>
        <taxon>Pseudomonadota</taxon>
        <taxon>Betaproteobacteria</taxon>
        <taxon>Burkholderiales</taxon>
        <taxon>Comamonadaceae</taxon>
        <taxon>Curvibacter</taxon>
    </lineage>
</organism>
<evidence type="ECO:0000256" key="5">
    <source>
        <dbReference type="SAM" id="MobiDB-lite"/>
    </source>
</evidence>
<dbReference type="PANTHER" id="PTHR43531:SF14">
    <property type="entry name" value="METHYL-ACCEPTING CHEMOTAXIS PROTEIN I-RELATED"/>
    <property type="match status" value="1"/>
</dbReference>
<dbReference type="SMART" id="SM00304">
    <property type="entry name" value="HAMP"/>
    <property type="match status" value="1"/>
</dbReference>
<dbReference type="CDD" id="cd06225">
    <property type="entry name" value="HAMP"/>
    <property type="match status" value="1"/>
</dbReference>
<accession>A0ABT5MDV7</accession>
<keyword evidence="3" id="KW-0807">Transducer</keyword>
<dbReference type="Pfam" id="PF00672">
    <property type="entry name" value="HAMP"/>
    <property type="match status" value="1"/>
</dbReference>
<reference evidence="9 10" key="1">
    <citation type="submission" date="2023-02" db="EMBL/GenBank/DDBJ databases">
        <title>Bacterial whole genome sequence for Curvibacter sp. HBC28.</title>
        <authorList>
            <person name="Le V."/>
            <person name="Ko S.-R."/>
            <person name="Ahn C.-Y."/>
            <person name="Oh H.-M."/>
        </authorList>
    </citation>
    <scope>NUCLEOTIDE SEQUENCE [LARGE SCALE GENOMIC DNA]</scope>
    <source>
        <strain evidence="9 10">HBC28</strain>
    </source>
</reference>
<feature type="compositionally biased region" description="Polar residues" evidence="5">
    <location>
        <begin position="273"/>
        <end position="284"/>
    </location>
</feature>
<gene>
    <name evidence="9" type="ORF">PSQ39_08985</name>
</gene>
<evidence type="ECO:0000256" key="4">
    <source>
        <dbReference type="SAM" id="Coils"/>
    </source>
</evidence>
<evidence type="ECO:0000259" key="8">
    <source>
        <dbReference type="PROSITE" id="PS50885"/>
    </source>
</evidence>